<dbReference type="PANTHER" id="PTHR43065">
    <property type="entry name" value="SENSOR HISTIDINE KINASE"/>
    <property type="match status" value="1"/>
</dbReference>
<dbReference type="Pfam" id="PF00512">
    <property type="entry name" value="HisKA"/>
    <property type="match status" value="1"/>
</dbReference>
<dbReference type="SMART" id="SM00388">
    <property type="entry name" value="HisKA"/>
    <property type="match status" value="1"/>
</dbReference>
<keyword evidence="8" id="KW-0547">Nucleotide-binding</keyword>
<dbReference type="SUPFAM" id="SSF103190">
    <property type="entry name" value="Sensory domain-like"/>
    <property type="match status" value="1"/>
</dbReference>
<feature type="domain" description="Histidine kinase" evidence="15">
    <location>
        <begin position="339"/>
        <end position="564"/>
    </location>
</feature>
<keyword evidence="17" id="KW-1185">Reference proteome</keyword>
<dbReference type="PRINTS" id="PR00344">
    <property type="entry name" value="BCTRLSENSOR"/>
</dbReference>
<evidence type="ECO:0000256" key="1">
    <source>
        <dbReference type="ARBA" id="ARBA00000085"/>
    </source>
</evidence>
<evidence type="ECO:0000313" key="17">
    <source>
        <dbReference type="Proteomes" id="UP001317742"/>
    </source>
</evidence>
<dbReference type="InterPro" id="IPR033479">
    <property type="entry name" value="dCache_1"/>
</dbReference>
<gene>
    <name evidence="16" type="ORF">SYK_15470</name>
</gene>
<evidence type="ECO:0000256" key="13">
    <source>
        <dbReference type="ARBA" id="ARBA00023136"/>
    </source>
</evidence>
<dbReference type="Gene3D" id="1.10.287.130">
    <property type="match status" value="1"/>
</dbReference>
<dbReference type="Gene3D" id="3.30.450.20">
    <property type="entry name" value="PAS domain"/>
    <property type="match status" value="2"/>
</dbReference>
<organism evidence="16 17">
    <name type="scientific">Pseudodesulfovibrio nedwellii</name>
    <dbReference type="NCBI Taxonomy" id="2973072"/>
    <lineage>
        <taxon>Bacteria</taxon>
        <taxon>Pseudomonadati</taxon>
        <taxon>Thermodesulfobacteriota</taxon>
        <taxon>Desulfovibrionia</taxon>
        <taxon>Desulfovibrionales</taxon>
        <taxon>Desulfovibrionaceae</taxon>
    </lineage>
</organism>
<comment type="subcellular location">
    <subcellularLocation>
        <location evidence="2">Cell membrane</location>
        <topology evidence="2">Multi-pass membrane protein</topology>
    </subcellularLocation>
</comment>
<evidence type="ECO:0000256" key="4">
    <source>
        <dbReference type="ARBA" id="ARBA00022475"/>
    </source>
</evidence>
<keyword evidence="13 14" id="KW-0472">Membrane</keyword>
<dbReference type="Proteomes" id="UP001317742">
    <property type="component" value="Chromosome"/>
</dbReference>
<keyword evidence="4" id="KW-1003">Cell membrane</keyword>
<evidence type="ECO:0000256" key="2">
    <source>
        <dbReference type="ARBA" id="ARBA00004651"/>
    </source>
</evidence>
<dbReference type="SMART" id="SM00387">
    <property type="entry name" value="HATPase_c"/>
    <property type="match status" value="1"/>
</dbReference>
<keyword evidence="9" id="KW-0418">Kinase</keyword>
<evidence type="ECO:0000256" key="5">
    <source>
        <dbReference type="ARBA" id="ARBA00022553"/>
    </source>
</evidence>
<evidence type="ECO:0000256" key="12">
    <source>
        <dbReference type="ARBA" id="ARBA00023012"/>
    </source>
</evidence>
<dbReference type="Gene3D" id="3.30.565.10">
    <property type="entry name" value="Histidine kinase-like ATPase, C-terminal domain"/>
    <property type="match status" value="1"/>
</dbReference>
<dbReference type="CDD" id="cd00082">
    <property type="entry name" value="HisKA"/>
    <property type="match status" value="1"/>
</dbReference>
<proteinExistence type="predicted"/>
<evidence type="ECO:0000256" key="3">
    <source>
        <dbReference type="ARBA" id="ARBA00012438"/>
    </source>
</evidence>
<evidence type="ECO:0000256" key="8">
    <source>
        <dbReference type="ARBA" id="ARBA00022741"/>
    </source>
</evidence>
<evidence type="ECO:0000313" key="16">
    <source>
        <dbReference type="EMBL" id="BDQ37187.1"/>
    </source>
</evidence>
<dbReference type="RefSeq" id="WP_281763046.1">
    <property type="nucleotide sequence ID" value="NZ_AP026709.1"/>
</dbReference>
<keyword evidence="11 14" id="KW-1133">Transmembrane helix</keyword>
<evidence type="ECO:0000259" key="15">
    <source>
        <dbReference type="PROSITE" id="PS50109"/>
    </source>
</evidence>
<evidence type="ECO:0000256" key="11">
    <source>
        <dbReference type="ARBA" id="ARBA00022989"/>
    </source>
</evidence>
<keyword evidence="6" id="KW-0808">Transferase</keyword>
<dbReference type="InterPro" id="IPR003661">
    <property type="entry name" value="HisK_dim/P_dom"/>
</dbReference>
<evidence type="ECO:0000256" key="10">
    <source>
        <dbReference type="ARBA" id="ARBA00022840"/>
    </source>
</evidence>
<dbReference type="EMBL" id="AP026709">
    <property type="protein sequence ID" value="BDQ37187.1"/>
    <property type="molecule type" value="Genomic_DNA"/>
</dbReference>
<dbReference type="PROSITE" id="PS50109">
    <property type="entry name" value="HIS_KIN"/>
    <property type="match status" value="1"/>
</dbReference>
<dbReference type="EC" id="2.7.13.3" evidence="3"/>
<keyword evidence="7 14" id="KW-0812">Transmembrane</keyword>
<dbReference type="Pfam" id="PF02518">
    <property type="entry name" value="HATPase_c"/>
    <property type="match status" value="1"/>
</dbReference>
<dbReference type="Pfam" id="PF02743">
    <property type="entry name" value="dCache_1"/>
    <property type="match status" value="1"/>
</dbReference>
<protein>
    <recommendedName>
        <fullName evidence="3">histidine kinase</fullName>
        <ecNumber evidence="3">2.7.13.3</ecNumber>
    </recommendedName>
</protein>
<dbReference type="SUPFAM" id="SSF47384">
    <property type="entry name" value="Homodimeric domain of signal transducing histidine kinase"/>
    <property type="match status" value="1"/>
</dbReference>
<keyword evidence="10" id="KW-0067">ATP-binding</keyword>
<dbReference type="InterPro" id="IPR005467">
    <property type="entry name" value="His_kinase_dom"/>
</dbReference>
<evidence type="ECO:0000256" key="14">
    <source>
        <dbReference type="SAM" id="Phobius"/>
    </source>
</evidence>
<dbReference type="InterPro" id="IPR036097">
    <property type="entry name" value="HisK_dim/P_sf"/>
</dbReference>
<name>A0ABM8B0W4_9BACT</name>
<dbReference type="InterPro" id="IPR003594">
    <property type="entry name" value="HATPase_dom"/>
</dbReference>
<keyword evidence="5" id="KW-0597">Phosphoprotein</keyword>
<reference evidence="16 17" key="1">
    <citation type="submission" date="2022-08" db="EMBL/GenBank/DDBJ databases">
        <title>Genome Sequence of the sulphate-reducing bacterium, Pseudodesulfovibrio sp. SYK.</title>
        <authorList>
            <person name="Kondo R."/>
            <person name="Kataoka T."/>
        </authorList>
    </citation>
    <scope>NUCLEOTIDE SEQUENCE [LARGE SCALE GENOMIC DNA]</scope>
    <source>
        <strain evidence="16 17">SYK</strain>
    </source>
</reference>
<sequence>MKRLALIIFCLITIFTVVLVTYFISMNQQINTAWHNSKIQLETSQSLFLDKINKYKHLPFTVSKNRTILRLFENRADYIKTGILIKAIQVRSGAAVVYIMDKQGNTIASSNYDEPDSFVGKNYEFRPYFQRAMDGREGSMYAIGATSGIPGYYLSHPIMLNSEIVGVAVVKFELSELQNTWKATNNIVMAKDPNGVIVLSSREDWINKTLAPLPKRLLKAARKGRLYKGAPLAPLAVSTGKSLGTQWIEIDQTRYLLNEQRVLGKQWELLVLVPWSDMVDNSMRKSLIAFLASLAAAAGILLIQAHFLKKRMERRIERARRTRRIDSEREESLRQLADSIAHQIRNPLIGIGGNANLLKRKIPEDENMIEHLGTIMNCCHDLEQLVVSVRDYIDIMPTEAIPFDLETLVEKAHFKVMADVNPPLEAVHWRISIAPVSLPMDEILIGKALHEILTNALEARNSDTISIEIIGEWKTTKECASKFDLPSEKCYVLTIYDSGSGIDADIFNHVMEPFFSTKPHGSGLGLAKAKRVVQLFNGEFAIASPVPGHTEWSTMVQLTMPFLVDLKIEQ</sequence>
<evidence type="ECO:0000256" key="6">
    <source>
        <dbReference type="ARBA" id="ARBA00022679"/>
    </source>
</evidence>
<feature type="transmembrane region" description="Helical" evidence="14">
    <location>
        <begin position="287"/>
        <end position="308"/>
    </location>
</feature>
<dbReference type="CDD" id="cd12914">
    <property type="entry name" value="PDC1_DGC_like"/>
    <property type="match status" value="1"/>
</dbReference>
<accession>A0ABM8B0W4</accession>
<comment type="catalytic activity">
    <reaction evidence="1">
        <text>ATP + protein L-histidine = ADP + protein N-phospho-L-histidine.</text>
        <dbReference type="EC" id="2.7.13.3"/>
    </reaction>
</comment>
<evidence type="ECO:0000256" key="9">
    <source>
        <dbReference type="ARBA" id="ARBA00022777"/>
    </source>
</evidence>
<dbReference type="InterPro" id="IPR036890">
    <property type="entry name" value="HATPase_C_sf"/>
</dbReference>
<dbReference type="InterPro" id="IPR017055">
    <property type="entry name" value="Sig_transdc_His_kinase_DctB"/>
</dbReference>
<dbReference type="InterPro" id="IPR004358">
    <property type="entry name" value="Sig_transdc_His_kin-like_C"/>
</dbReference>
<dbReference type="SUPFAM" id="SSF55874">
    <property type="entry name" value="ATPase domain of HSP90 chaperone/DNA topoisomerase II/histidine kinase"/>
    <property type="match status" value="1"/>
</dbReference>
<dbReference type="PIRSF" id="PIRSF036431">
    <property type="entry name" value="STHK_DctB"/>
    <property type="match status" value="1"/>
</dbReference>
<keyword evidence="12" id="KW-0902">Two-component regulatory system</keyword>
<evidence type="ECO:0000256" key="7">
    <source>
        <dbReference type="ARBA" id="ARBA00022692"/>
    </source>
</evidence>
<dbReference type="PANTHER" id="PTHR43065:SF10">
    <property type="entry name" value="PEROXIDE STRESS-ACTIVATED HISTIDINE KINASE MAK3"/>
    <property type="match status" value="1"/>
</dbReference>
<dbReference type="InterPro" id="IPR029151">
    <property type="entry name" value="Sensor-like_sf"/>
</dbReference>